<dbReference type="SMART" id="SM00225">
    <property type="entry name" value="BTB"/>
    <property type="match status" value="1"/>
</dbReference>
<dbReference type="EMBL" id="AP004761">
    <property type="protein sequence ID" value="BAC56795.1"/>
    <property type="molecule type" value="Genomic_DNA"/>
</dbReference>
<evidence type="ECO:0000313" key="5">
    <source>
        <dbReference type="Proteomes" id="UP000000763"/>
    </source>
</evidence>
<evidence type="ECO:0000313" key="4">
    <source>
        <dbReference type="EMBL" id="BAC56795.1"/>
    </source>
</evidence>
<dbReference type="InterPro" id="IPR000210">
    <property type="entry name" value="BTB/POZ_dom"/>
</dbReference>
<comment type="similarity">
    <text evidence="2">Belongs to the Tdpoz family.</text>
</comment>
<dbReference type="SUPFAM" id="SSF54695">
    <property type="entry name" value="POZ domain"/>
    <property type="match status" value="1"/>
</dbReference>
<dbReference type="Gene3D" id="1.25.40.420">
    <property type="match status" value="1"/>
</dbReference>
<accession>Q84Z52</accession>
<comment type="pathway">
    <text evidence="1">Protein modification; protein ubiquitination.</text>
</comment>
<dbReference type="Pfam" id="PF24570">
    <property type="entry name" value="BACK_BPM_SPOP"/>
    <property type="match status" value="1"/>
</dbReference>
<dbReference type="Pfam" id="PF00651">
    <property type="entry name" value="BTB"/>
    <property type="match status" value="1"/>
</dbReference>
<feature type="domain" description="BTB" evidence="3">
    <location>
        <begin position="117"/>
        <end position="185"/>
    </location>
</feature>
<dbReference type="AlphaFoldDB" id="Q84Z52"/>
<sequence length="282" mass="30683">MLASGFIEYKLDYLESQKLAIGKATINGEYISLFVGMKNDPKISVIFEALLMGKDGAPSSSSHHADSAVDSLHAIDGVVTFVFGLVILRDDRHHPIAVPPPNLGGHLAAMVGSADGSDVSFSVGGETLIRAHRAVLAARSPVFSAELLGSMAEGTMPCVTLHDIEPATFRALLHFVYTDALPPRDILSPSFFKKLFAAADRFALDRLKLMCAQKLWESVTVETVAETLACAEMHSCPELKSRCLDFFVEENNFRKVVVTGGYLRLMQGFPSVIDEIKARLEI</sequence>
<dbReference type="InterPro" id="IPR045005">
    <property type="entry name" value="BPM1-6"/>
</dbReference>
<evidence type="ECO:0000256" key="1">
    <source>
        <dbReference type="ARBA" id="ARBA00004906"/>
    </source>
</evidence>
<dbReference type="Proteomes" id="UP000000763">
    <property type="component" value="Chromosome 8"/>
</dbReference>
<gene>
    <name evidence="4" type="primary">P0686C03.135</name>
</gene>
<reference evidence="5" key="1">
    <citation type="journal article" date="2005" name="Nature">
        <title>The map-based sequence of the rice genome.</title>
        <authorList>
            <consortium name="International rice genome sequencing project (IRGSP)"/>
            <person name="Matsumoto T."/>
            <person name="Wu J."/>
            <person name="Kanamori H."/>
            <person name="Katayose Y."/>
            <person name="Fujisawa M."/>
            <person name="Namiki N."/>
            <person name="Mizuno H."/>
            <person name="Yamamoto K."/>
            <person name="Antonio B.A."/>
            <person name="Baba T."/>
            <person name="Sakata K."/>
            <person name="Nagamura Y."/>
            <person name="Aoki H."/>
            <person name="Arikawa K."/>
            <person name="Arita K."/>
            <person name="Bito T."/>
            <person name="Chiden Y."/>
            <person name="Fujitsuka N."/>
            <person name="Fukunaka R."/>
            <person name="Hamada M."/>
            <person name="Harada C."/>
            <person name="Hayashi A."/>
            <person name="Hijishita S."/>
            <person name="Honda M."/>
            <person name="Hosokawa S."/>
            <person name="Ichikawa Y."/>
            <person name="Idonuma A."/>
            <person name="Iijima M."/>
            <person name="Ikeda M."/>
            <person name="Ikeno M."/>
            <person name="Ito K."/>
            <person name="Ito S."/>
            <person name="Ito T."/>
            <person name="Ito Y."/>
            <person name="Ito Y."/>
            <person name="Iwabuchi A."/>
            <person name="Kamiya K."/>
            <person name="Karasawa W."/>
            <person name="Kurita K."/>
            <person name="Katagiri S."/>
            <person name="Kikuta A."/>
            <person name="Kobayashi H."/>
            <person name="Kobayashi N."/>
            <person name="Machita K."/>
            <person name="Maehara T."/>
            <person name="Masukawa M."/>
            <person name="Mizubayashi T."/>
            <person name="Mukai Y."/>
            <person name="Nagasaki H."/>
            <person name="Nagata Y."/>
            <person name="Naito S."/>
            <person name="Nakashima M."/>
            <person name="Nakama Y."/>
            <person name="Nakamichi Y."/>
            <person name="Nakamura M."/>
            <person name="Meguro A."/>
            <person name="Negishi M."/>
            <person name="Ohta I."/>
            <person name="Ohta T."/>
            <person name="Okamoto M."/>
            <person name="Ono N."/>
            <person name="Saji S."/>
            <person name="Sakaguchi M."/>
            <person name="Sakai K."/>
            <person name="Shibata M."/>
            <person name="Shimokawa T."/>
            <person name="Song J."/>
            <person name="Takazaki Y."/>
            <person name="Terasawa K."/>
            <person name="Tsugane M."/>
            <person name="Tsuji K."/>
            <person name="Ueda S."/>
            <person name="Waki K."/>
            <person name="Yamagata H."/>
            <person name="Yamamoto M."/>
            <person name="Yamamoto S."/>
            <person name="Yamane H."/>
            <person name="Yoshiki S."/>
            <person name="Yoshihara R."/>
            <person name="Yukawa K."/>
            <person name="Zhong H."/>
            <person name="Yano M."/>
            <person name="Yuan Q."/>
            <person name="Ouyang S."/>
            <person name="Liu J."/>
            <person name="Jones K.M."/>
            <person name="Gansberger K."/>
            <person name="Moffat K."/>
            <person name="Hill J."/>
            <person name="Bera J."/>
            <person name="Fadrosh D."/>
            <person name="Jin S."/>
            <person name="Johri S."/>
            <person name="Kim M."/>
            <person name="Overton L."/>
            <person name="Reardon M."/>
            <person name="Tsitrin T."/>
            <person name="Vuong H."/>
            <person name="Weaver B."/>
            <person name="Ciecko A."/>
            <person name="Tallon L."/>
            <person name="Jackson J."/>
            <person name="Pai G."/>
            <person name="Aken S.V."/>
            <person name="Utterback T."/>
            <person name="Reidmuller S."/>
            <person name="Feldblyum T."/>
            <person name="Hsiao J."/>
            <person name="Zismann V."/>
            <person name="Iobst S."/>
            <person name="de Vazeille A.R."/>
            <person name="Buell C.R."/>
            <person name="Ying K."/>
            <person name="Li Y."/>
            <person name="Lu T."/>
            <person name="Huang Y."/>
            <person name="Zhao Q."/>
            <person name="Feng Q."/>
            <person name="Zhang L."/>
            <person name="Zhu J."/>
            <person name="Weng Q."/>
            <person name="Mu J."/>
            <person name="Lu Y."/>
            <person name="Fan D."/>
            <person name="Liu Y."/>
            <person name="Guan J."/>
            <person name="Zhang Y."/>
            <person name="Yu S."/>
            <person name="Liu X."/>
            <person name="Zhang Y."/>
            <person name="Hong G."/>
            <person name="Han B."/>
            <person name="Choisne N."/>
            <person name="Demange N."/>
            <person name="Orjeda G."/>
            <person name="Samain S."/>
            <person name="Cattolico L."/>
            <person name="Pelletier E."/>
            <person name="Couloux A."/>
            <person name="Segurens B."/>
            <person name="Wincker P."/>
            <person name="D'Hont A."/>
            <person name="Scarpelli C."/>
            <person name="Weissenbach J."/>
            <person name="Salanoubat M."/>
            <person name="Quetier F."/>
            <person name="Yu Y."/>
            <person name="Kim H.R."/>
            <person name="Rambo T."/>
            <person name="Currie J."/>
            <person name="Collura K."/>
            <person name="Luo M."/>
            <person name="Yang T."/>
            <person name="Ammiraju J.S.S."/>
            <person name="Engler F."/>
            <person name="Soderlund C."/>
            <person name="Wing R.A."/>
            <person name="Palmer L.E."/>
            <person name="de la Bastide M."/>
            <person name="Spiegel L."/>
            <person name="Nascimento L."/>
            <person name="Zutavern T."/>
            <person name="O'Shaughnessy A."/>
            <person name="Dike S."/>
            <person name="Dedhia N."/>
            <person name="Preston R."/>
            <person name="Balija V."/>
            <person name="McCombie W.R."/>
            <person name="Chow T."/>
            <person name="Chen H."/>
            <person name="Chung M."/>
            <person name="Chen C."/>
            <person name="Shaw J."/>
            <person name="Wu H."/>
            <person name="Hsiao K."/>
            <person name="Chao Y."/>
            <person name="Chu M."/>
            <person name="Cheng C."/>
            <person name="Hour A."/>
            <person name="Lee P."/>
            <person name="Lin S."/>
            <person name="Lin Y."/>
            <person name="Liou J."/>
            <person name="Liu S."/>
            <person name="Hsing Y."/>
            <person name="Raghuvanshi S."/>
            <person name="Mohanty A."/>
            <person name="Bharti A.K."/>
            <person name="Gaur A."/>
            <person name="Gupta V."/>
            <person name="Kumar D."/>
            <person name="Ravi V."/>
            <person name="Vij S."/>
            <person name="Kapur A."/>
            <person name="Khurana P."/>
            <person name="Khurana P."/>
            <person name="Khurana J.P."/>
            <person name="Tyagi A.K."/>
            <person name="Gaikwad K."/>
            <person name="Singh A."/>
            <person name="Dalal V."/>
            <person name="Srivastava S."/>
            <person name="Dixit A."/>
            <person name="Pal A.K."/>
            <person name="Ghazi I.A."/>
            <person name="Yadav M."/>
            <person name="Pandit A."/>
            <person name="Bhargava A."/>
            <person name="Sureshbabu K."/>
            <person name="Batra K."/>
            <person name="Sharma T.R."/>
            <person name="Mohapatra T."/>
            <person name="Singh N.K."/>
            <person name="Messing J."/>
            <person name="Nelson A.B."/>
            <person name="Fuks G."/>
            <person name="Kavchok S."/>
            <person name="Keizer G."/>
            <person name="Linton E."/>
            <person name="Llaca V."/>
            <person name="Song R."/>
            <person name="Tanyolac B."/>
            <person name="Young S."/>
            <person name="Ho-Il K."/>
            <person name="Hahn J.H."/>
            <person name="Sangsakoo G."/>
            <person name="Vanavichit A."/>
            <person name="de Mattos Luiz.A.T."/>
            <person name="Zimmer P.D."/>
            <person name="Malone G."/>
            <person name="Dellagostin O."/>
            <person name="de Oliveira A.C."/>
            <person name="Bevan M."/>
            <person name="Bancroft I."/>
            <person name="Minx P."/>
            <person name="Cordum H."/>
            <person name="Wilson R."/>
            <person name="Cheng Z."/>
            <person name="Jin W."/>
            <person name="Jiang J."/>
            <person name="Leong S.A."/>
            <person name="Iwama H."/>
            <person name="Gojobori T."/>
            <person name="Itoh T."/>
            <person name="Niimura Y."/>
            <person name="Fujii Y."/>
            <person name="Habara T."/>
            <person name="Sakai H."/>
            <person name="Sato Y."/>
            <person name="Wilson G."/>
            <person name="Kumar K."/>
            <person name="McCouch S."/>
            <person name="Juretic N."/>
            <person name="Hoen D."/>
            <person name="Wright S."/>
            <person name="Bruskiewich R."/>
            <person name="Bureau T."/>
            <person name="Miyao A."/>
            <person name="Hirochika H."/>
            <person name="Nishikawa T."/>
            <person name="Kadowaki K."/>
            <person name="Sugiura M."/>
            <person name="Burr B."/>
            <person name="Sasaki T."/>
        </authorList>
    </citation>
    <scope>NUCLEOTIDE SEQUENCE [LARGE SCALE GENOMIC DNA]</scope>
    <source>
        <strain evidence="5">cv. Nipponbare</strain>
    </source>
</reference>
<evidence type="ECO:0000256" key="2">
    <source>
        <dbReference type="ARBA" id="ARBA00010846"/>
    </source>
</evidence>
<dbReference type="PANTHER" id="PTHR26379">
    <property type="entry name" value="BTB/POZ AND MATH DOMAIN-CONTAINING PROTEIN 1"/>
    <property type="match status" value="1"/>
</dbReference>
<dbReference type="GO" id="GO:0016567">
    <property type="term" value="P:protein ubiquitination"/>
    <property type="evidence" value="ECO:0007669"/>
    <property type="project" value="InterPro"/>
</dbReference>
<dbReference type="PROSITE" id="PS50097">
    <property type="entry name" value="BTB"/>
    <property type="match status" value="1"/>
</dbReference>
<organism evidence="4 5">
    <name type="scientific">Oryza sativa subsp. japonica</name>
    <name type="common">Rice</name>
    <dbReference type="NCBI Taxonomy" id="39947"/>
    <lineage>
        <taxon>Eukaryota</taxon>
        <taxon>Viridiplantae</taxon>
        <taxon>Streptophyta</taxon>
        <taxon>Embryophyta</taxon>
        <taxon>Tracheophyta</taxon>
        <taxon>Spermatophyta</taxon>
        <taxon>Magnoliopsida</taxon>
        <taxon>Liliopsida</taxon>
        <taxon>Poales</taxon>
        <taxon>Poaceae</taxon>
        <taxon>BOP clade</taxon>
        <taxon>Oryzoideae</taxon>
        <taxon>Oryzeae</taxon>
        <taxon>Oryzinae</taxon>
        <taxon>Oryza</taxon>
        <taxon>Oryza sativa</taxon>
    </lineage>
</organism>
<name>Q84Z52_ORYSJ</name>
<dbReference type="Gene3D" id="3.30.710.10">
    <property type="entry name" value="Potassium Channel Kv1.1, Chain A"/>
    <property type="match status" value="1"/>
</dbReference>
<protein>
    <submittedName>
        <fullName evidence="4">TDPOZ4-like</fullName>
    </submittedName>
</protein>
<reference evidence="5" key="2">
    <citation type="journal article" date="2008" name="Nucleic Acids Res.">
        <title>The rice annotation project database (RAP-DB): 2008 update.</title>
        <authorList>
            <consortium name="The rice annotation project (RAP)"/>
        </authorList>
    </citation>
    <scope>GENOME REANNOTATION</scope>
    <source>
        <strain evidence="5">cv. Nipponbare</strain>
    </source>
</reference>
<dbReference type="InterPro" id="IPR011333">
    <property type="entry name" value="SKP1/BTB/POZ_sf"/>
</dbReference>
<evidence type="ECO:0000259" key="3">
    <source>
        <dbReference type="PROSITE" id="PS50097"/>
    </source>
</evidence>
<proteinExistence type="inferred from homology"/>
<dbReference type="InterPro" id="IPR056423">
    <property type="entry name" value="BACK_BPM_SPOP"/>
</dbReference>
<dbReference type="PANTHER" id="PTHR26379:SF238">
    <property type="entry name" value="OS08G0523100 PROTEIN"/>
    <property type="match status" value="1"/>
</dbReference>